<dbReference type="SUPFAM" id="SSF55729">
    <property type="entry name" value="Acyl-CoA N-acyltransferases (Nat)"/>
    <property type="match status" value="1"/>
</dbReference>
<dbReference type="InterPro" id="IPR016181">
    <property type="entry name" value="Acyl_CoA_acyltransferase"/>
</dbReference>
<evidence type="ECO:0000259" key="10">
    <source>
        <dbReference type="PROSITE" id="PS51186"/>
    </source>
</evidence>
<dbReference type="EMBL" id="CP095074">
    <property type="protein sequence ID" value="UOQ95007.1"/>
    <property type="molecule type" value="Genomic_DNA"/>
</dbReference>
<dbReference type="Gene3D" id="3.40.630.30">
    <property type="match status" value="1"/>
</dbReference>
<evidence type="ECO:0000313" key="12">
    <source>
        <dbReference type="Proteomes" id="UP000831880"/>
    </source>
</evidence>
<keyword evidence="12" id="KW-1185">Reference proteome</keyword>
<evidence type="ECO:0000256" key="1">
    <source>
        <dbReference type="ARBA" id="ARBA00003741"/>
    </source>
</evidence>
<evidence type="ECO:0000256" key="5">
    <source>
        <dbReference type="ARBA" id="ARBA00017935"/>
    </source>
</evidence>
<dbReference type="InterPro" id="IPR000182">
    <property type="entry name" value="GNAT_dom"/>
</dbReference>
<feature type="domain" description="N-acetyltransferase" evidence="10">
    <location>
        <begin position="15"/>
        <end position="177"/>
    </location>
</feature>
<dbReference type="RefSeq" id="WP_244754862.1">
    <property type="nucleotide sequence ID" value="NZ_CP095074.1"/>
</dbReference>
<evidence type="ECO:0000256" key="8">
    <source>
        <dbReference type="ARBA" id="ARBA00048924"/>
    </source>
</evidence>
<name>A0ABY4H3H3_9BACI</name>
<comment type="similarity">
    <text evidence="3 9">Belongs to the acetyltransferase family. EctA subfamily.</text>
</comment>
<dbReference type="EC" id="2.3.1.178" evidence="4 9"/>
<dbReference type="CDD" id="cd04301">
    <property type="entry name" value="NAT_SF"/>
    <property type="match status" value="1"/>
</dbReference>
<comment type="function">
    <text evidence="1 9">Catalyzes the acetylation of L-2,4-diaminobutyrate (DABA) to gamma-N-acetyl-alpha,gamma-diaminobutyric acid (ADABA) with acetyl coenzyme A.</text>
</comment>
<accession>A0ABY4H3H3</accession>
<evidence type="ECO:0000256" key="4">
    <source>
        <dbReference type="ARBA" id="ARBA00012355"/>
    </source>
</evidence>
<dbReference type="GO" id="GO:0033816">
    <property type="term" value="F:diaminobutyrate acetyltransferase activity"/>
    <property type="evidence" value="ECO:0007669"/>
    <property type="project" value="UniProtKB-EC"/>
</dbReference>
<reference evidence="11 12" key="1">
    <citation type="submission" date="2022-04" db="EMBL/GenBank/DDBJ databases">
        <title>Halobacillus sp. isolated from saltern.</title>
        <authorList>
            <person name="Won M."/>
            <person name="Lee C.-M."/>
            <person name="Woen H.-Y."/>
            <person name="Kwon S.-W."/>
        </authorList>
    </citation>
    <scope>NUCLEOTIDE SEQUENCE [LARGE SCALE GENOMIC DNA]</scope>
    <source>
        <strain evidence="11 12">SSTM10-2</strain>
    </source>
</reference>
<dbReference type="NCBIfam" id="TIGR02406">
    <property type="entry name" value="ectoine_EctA"/>
    <property type="match status" value="1"/>
</dbReference>
<dbReference type="InterPro" id="IPR012772">
    <property type="entry name" value="Ectoine_EctA"/>
</dbReference>
<dbReference type="Proteomes" id="UP000831880">
    <property type="component" value="Chromosome"/>
</dbReference>
<comment type="pathway">
    <text evidence="2 9">Amine and polyamine biosynthesis; ectoine biosynthesis; L-ectoine from L-aspartate 4-semialdehyde: step 2/3.</text>
</comment>
<proteinExistence type="inferred from homology"/>
<evidence type="ECO:0000256" key="2">
    <source>
        <dbReference type="ARBA" id="ARBA00004978"/>
    </source>
</evidence>
<evidence type="ECO:0000256" key="9">
    <source>
        <dbReference type="RuleBase" id="RU365045"/>
    </source>
</evidence>
<evidence type="ECO:0000256" key="7">
    <source>
        <dbReference type="ARBA" id="ARBA00023315"/>
    </source>
</evidence>
<evidence type="ECO:0000256" key="3">
    <source>
        <dbReference type="ARBA" id="ARBA00010712"/>
    </source>
</evidence>
<keyword evidence="6 9" id="KW-0808">Transferase</keyword>
<dbReference type="Pfam" id="PF00583">
    <property type="entry name" value="Acetyltransf_1"/>
    <property type="match status" value="1"/>
</dbReference>
<evidence type="ECO:0000256" key="6">
    <source>
        <dbReference type="ARBA" id="ARBA00022679"/>
    </source>
</evidence>
<sequence>MNQQTATITRTNEQLTFDKPSVEDGSAMWDLVNNSSLDQNSPYKYIMMCEFFSETCVVAKEDGKLVGFVTAFIPPERSDVIFVWQIGIDASQRGKGIASKILNELVERQDGSEVRYLEATVTPSNDASQSLFKRLARDNKTTCTITECFPEKLFPGDEHEEELTFRIGPFSKEKSPELNK</sequence>
<gene>
    <name evidence="9 11" type="primary">ectA</name>
    <name evidence="11" type="ORF">MUO14_08800</name>
</gene>
<organism evidence="11 12">
    <name type="scientific">Halobacillus shinanisalinarum</name>
    <dbReference type="NCBI Taxonomy" id="2932258"/>
    <lineage>
        <taxon>Bacteria</taxon>
        <taxon>Bacillati</taxon>
        <taxon>Bacillota</taxon>
        <taxon>Bacilli</taxon>
        <taxon>Bacillales</taxon>
        <taxon>Bacillaceae</taxon>
        <taxon>Halobacillus</taxon>
    </lineage>
</organism>
<keyword evidence="7 9" id="KW-0012">Acyltransferase</keyword>
<protein>
    <recommendedName>
        <fullName evidence="5 9">L-2,4-diaminobutyric acid acetyltransferase</fullName>
        <shortName evidence="9">DABA acetyltransferase</shortName>
        <ecNumber evidence="4 9">2.3.1.178</ecNumber>
    </recommendedName>
</protein>
<comment type="catalytic activity">
    <reaction evidence="8 9">
        <text>L-2,4-diaminobutanoate + acetyl-CoA = (2S)-4-acetamido-2-aminobutanoate + CoA + H(+)</text>
        <dbReference type="Rhea" id="RHEA:16901"/>
        <dbReference type="ChEBI" id="CHEBI:15378"/>
        <dbReference type="ChEBI" id="CHEBI:57287"/>
        <dbReference type="ChEBI" id="CHEBI:57288"/>
        <dbReference type="ChEBI" id="CHEBI:58761"/>
        <dbReference type="ChEBI" id="CHEBI:58929"/>
        <dbReference type="EC" id="2.3.1.178"/>
    </reaction>
</comment>
<dbReference type="PROSITE" id="PS51186">
    <property type="entry name" value="GNAT"/>
    <property type="match status" value="1"/>
</dbReference>
<evidence type="ECO:0000313" key="11">
    <source>
        <dbReference type="EMBL" id="UOQ95007.1"/>
    </source>
</evidence>